<evidence type="ECO:0000256" key="1">
    <source>
        <dbReference type="RuleBase" id="RU000716"/>
    </source>
</evidence>
<dbReference type="Gene3D" id="1.10.1740.10">
    <property type="match status" value="1"/>
</dbReference>
<name>A0ABT7Z1F1_9ACTN</name>
<dbReference type="Pfam" id="PF04542">
    <property type="entry name" value="Sigma70_r2"/>
    <property type="match status" value="1"/>
</dbReference>
<protein>
    <recommendedName>
        <fullName evidence="1">RNA polymerase sigma factor</fullName>
    </recommendedName>
</protein>
<dbReference type="InterPro" id="IPR014044">
    <property type="entry name" value="CAP_dom"/>
</dbReference>
<dbReference type="PANTHER" id="PTHR31157:SF1">
    <property type="entry name" value="SCP DOMAIN-CONTAINING PROTEIN"/>
    <property type="match status" value="1"/>
</dbReference>
<keyword evidence="3" id="KW-1133">Transmembrane helix</keyword>
<feature type="region of interest" description="Disordered" evidence="2">
    <location>
        <begin position="279"/>
        <end position="302"/>
    </location>
</feature>
<dbReference type="InterPro" id="IPR007627">
    <property type="entry name" value="RNA_pol_sigma70_r2"/>
</dbReference>
<dbReference type="InterPro" id="IPR013325">
    <property type="entry name" value="RNA_pol_sigma_r2"/>
</dbReference>
<evidence type="ECO:0000313" key="7">
    <source>
        <dbReference type="Proteomes" id="UP001174050"/>
    </source>
</evidence>
<dbReference type="Gene3D" id="3.40.33.10">
    <property type="entry name" value="CAP"/>
    <property type="match status" value="1"/>
</dbReference>
<evidence type="ECO:0000256" key="2">
    <source>
        <dbReference type="SAM" id="MobiDB-lite"/>
    </source>
</evidence>
<feature type="compositionally biased region" description="Polar residues" evidence="2">
    <location>
        <begin position="402"/>
        <end position="412"/>
    </location>
</feature>
<keyword evidence="1" id="KW-0804">Transcription</keyword>
<accession>A0ABT7Z1F1</accession>
<keyword evidence="7" id="KW-1185">Reference proteome</keyword>
<keyword evidence="3" id="KW-0812">Transmembrane</keyword>
<dbReference type="InterPro" id="IPR035940">
    <property type="entry name" value="CAP_sf"/>
</dbReference>
<reference evidence="6" key="1">
    <citation type="submission" date="2023-06" db="EMBL/GenBank/DDBJ databases">
        <title>WGS-Sequencing of Streptomyces ficellus isolate 21 collected from sand in Gara Djebilet Iron Mine in Algeria.</title>
        <authorList>
            <person name="Zegers G.P."/>
            <person name="Gomez A."/>
            <person name="Gueddou A."/>
            <person name="Zahara A.F."/>
            <person name="Worth M."/>
            <person name="Sevigny J.L."/>
            <person name="Tisa L."/>
        </authorList>
    </citation>
    <scope>NUCLEOTIDE SEQUENCE</scope>
    <source>
        <strain evidence="6">AS11</strain>
    </source>
</reference>
<feature type="transmembrane region" description="Helical" evidence="3">
    <location>
        <begin position="329"/>
        <end position="351"/>
    </location>
</feature>
<dbReference type="CDD" id="cd05379">
    <property type="entry name" value="CAP_bacterial"/>
    <property type="match status" value="1"/>
</dbReference>
<proteinExistence type="inferred from homology"/>
<gene>
    <name evidence="6" type="ORF">QWM81_04530</name>
</gene>
<dbReference type="Pfam" id="PF00188">
    <property type="entry name" value="CAP"/>
    <property type="match status" value="1"/>
</dbReference>
<keyword evidence="3" id="KW-0472">Membrane</keyword>
<keyword evidence="1" id="KW-0238">DNA-binding</keyword>
<keyword evidence="1" id="KW-0805">Transcription regulation</keyword>
<comment type="similarity">
    <text evidence="1">Belongs to the sigma-70 factor family. ECF subfamily.</text>
</comment>
<comment type="caution">
    <text evidence="6">The sequence shown here is derived from an EMBL/GenBank/DDBJ whole genome shotgun (WGS) entry which is preliminary data.</text>
</comment>
<dbReference type="InterPro" id="IPR000838">
    <property type="entry name" value="RNA_pol_sigma70_ECF_CS"/>
</dbReference>
<feature type="compositionally biased region" description="Gly residues" evidence="2">
    <location>
        <begin position="280"/>
        <end position="289"/>
    </location>
</feature>
<organism evidence="6 7">
    <name type="scientific">Streptomyces ficellus</name>
    <dbReference type="NCBI Taxonomy" id="1977088"/>
    <lineage>
        <taxon>Bacteria</taxon>
        <taxon>Bacillati</taxon>
        <taxon>Actinomycetota</taxon>
        <taxon>Actinomycetes</taxon>
        <taxon>Kitasatosporales</taxon>
        <taxon>Streptomycetaceae</taxon>
        <taxon>Streptomyces</taxon>
    </lineage>
</organism>
<feature type="compositionally biased region" description="Low complexity" evidence="2">
    <location>
        <begin position="413"/>
        <end position="422"/>
    </location>
</feature>
<feature type="region of interest" description="Disordered" evidence="2">
    <location>
        <begin position="307"/>
        <end position="326"/>
    </location>
</feature>
<dbReference type="SUPFAM" id="SSF55797">
    <property type="entry name" value="PR-1-like"/>
    <property type="match status" value="1"/>
</dbReference>
<evidence type="ECO:0000259" key="5">
    <source>
        <dbReference type="Pfam" id="PF04542"/>
    </source>
</evidence>
<dbReference type="Proteomes" id="UP001174050">
    <property type="component" value="Unassembled WGS sequence"/>
</dbReference>
<sequence>MTVGKDDRAQPGEESGRDVDIEREAAVVRAAQSGEQWAQDRLVAAYLPLVHNIVGRALNGHADVDDVVQESMIRALDRLGSLRDPERFRAWLVAITMNRIRGHRQAARREAPVGGEPRDADDVADPGADFVDLTIVRLGLSGQRKEVAEATRWLDEDDRTLLSLWWLEAAGELTRAEVAAAMELSRQHTAVRVQRMKAQLETARLVVRALSAVPRCVLLDDVLGPWDGVPSALWRKRLARHARGCTVCSACEAGLVPAEGLLVGLGLVPVAAARWKGAAATGGGGGGADPAGHHDVVGGPVTPADALVAPVARGRRAKRRGGRPARRRTVVVGAVALLVGGGGVFGVTLLFPDQDAGAVLSRPAAESAPAPAPTGRNTATAPATSPSPPPSGSPSPSATPRVTASPSDATVSATPRRTPVPAARREVSPSPDPGSRPPAAPASLGGQVTELVNAERRKNGCGPVRQNSRLDTAAQRHSGDMDARDFFDHTAPDGTGPGERITAAGYEWSTYGENIARGQQTPSQVMRSWMDSPGHRANIVNCSFDEIGVGVHQGPGGPWWTQVFGASH</sequence>
<feature type="compositionally biased region" description="Basic residues" evidence="2">
    <location>
        <begin position="313"/>
        <end position="326"/>
    </location>
</feature>
<dbReference type="EMBL" id="JAUEPL010000004">
    <property type="protein sequence ID" value="MDN3293325.1"/>
    <property type="molecule type" value="Genomic_DNA"/>
</dbReference>
<dbReference type="SUPFAM" id="SSF88946">
    <property type="entry name" value="Sigma2 domain of RNA polymerase sigma factors"/>
    <property type="match status" value="1"/>
</dbReference>
<evidence type="ECO:0000259" key="4">
    <source>
        <dbReference type="Pfam" id="PF00188"/>
    </source>
</evidence>
<feature type="compositionally biased region" description="Pro residues" evidence="2">
    <location>
        <begin position="430"/>
        <end position="440"/>
    </location>
</feature>
<dbReference type="PANTHER" id="PTHR31157">
    <property type="entry name" value="SCP DOMAIN-CONTAINING PROTEIN"/>
    <property type="match status" value="1"/>
</dbReference>
<evidence type="ECO:0000256" key="3">
    <source>
        <dbReference type="SAM" id="Phobius"/>
    </source>
</evidence>
<feature type="region of interest" description="Disordered" evidence="2">
    <location>
        <begin position="362"/>
        <end position="445"/>
    </location>
</feature>
<feature type="domain" description="RNA polymerase sigma-70 region 2" evidence="5">
    <location>
        <begin position="42"/>
        <end position="109"/>
    </location>
</feature>
<keyword evidence="1" id="KW-0731">Sigma factor</keyword>
<dbReference type="PROSITE" id="PS01063">
    <property type="entry name" value="SIGMA70_ECF"/>
    <property type="match status" value="1"/>
</dbReference>
<dbReference type="NCBIfam" id="TIGR02937">
    <property type="entry name" value="sigma70-ECF"/>
    <property type="match status" value="1"/>
</dbReference>
<dbReference type="InterPro" id="IPR014284">
    <property type="entry name" value="RNA_pol_sigma-70_dom"/>
</dbReference>
<feature type="domain" description="SCP" evidence="4">
    <location>
        <begin position="450"/>
        <end position="564"/>
    </location>
</feature>
<evidence type="ECO:0000313" key="6">
    <source>
        <dbReference type="EMBL" id="MDN3293325.1"/>
    </source>
</evidence>